<evidence type="ECO:0000313" key="2">
    <source>
        <dbReference type="Proteomes" id="UP000608071"/>
    </source>
</evidence>
<evidence type="ECO:0008006" key="3">
    <source>
        <dbReference type="Google" id="ProtNLM"/>
    </source>
</evidence>
<name>A0ABR8SX16_9BACL</name>
<proteinExistence type="predicted"/>
<dbReference type="EMBL" id="JACSQL010000002">
    <property type="protein sequence ID" value="MBD7968028.1"/>
    <property type="molecule type" value="Genomic_DNA"/>
</dbReference>
<dbReference type="Gene3D" id="3.30.460.40">
    <property type="match status" value="1"/>
</dbReference>
<comment type="caution">
    <text evidence="1">The sequence shown here is derived from an EMBL/GenBank/DDBJ whole genome shotgun (WGS) entry which is preliminary data.</text>
</comment>
<evidence type="ECO:0000313" key="1">
    <source>
        <dbReference type="EMBL" id="MBD7968028.1"/>
    </source>
</evidence>
<sequence>MLDTALNVLGMAWNPKQYKWLLGGSCSLLLQGVELTDPPNDIDVYADFEIAKPLHKEISSYSVDEQRLDRSGTYTSLLSHYQIGEASLELSGGFEICTSDSLYRTDIAFLIPYAQKYKIPGTHHSIFMTPLSHELMFNILRERADRYDLIAKKMNENIEAHIPLLKDLIRRNVWSVAHLEHLEDVLGVNDDSLREQGQL</sequence>
<dbReference type="Proteomes" id="UP000608071">
    <property type="component" value="Unassembled WGS sequence"/>
</dbReference>
<protein>
    <recommendedName>
        <fullName evidence="3">Nucleotidyl transferase AbiEii/AbiGii toxin family protein</fullName>
    </recommendedName>
</protein>
<dbReference type="InterPro" id="IPR043519">
    <property type="entry name" value="NT_sf"/>
</dbReference>
<organism evidence="1 2">
    <name type="scientific">Paenibacillus gallinarum</name>
    <dbReference type="NCBI Taxonomy" id="2762232"/>
    <lineage>
        <taxon>Bacteria</taxon>
        <taxon>Bacillati</taxon>
        <taxon>Bacillota</taxon>
        <taxon>Bacilli</taxon>
        <taxon>Bacillales</taxon>
        <taxon>Paenibacillaceae</taxon>
        <taxon>Paenibacillus</taxon>
    </lineage>
</organism>
<keyword evidence="2" id="KW-1185">Reference proteome</keyword>
<reference evidence="1 2" key="1">
    <citation type="submission" date="2020-08" db="EMBL/GenBank/DDBJ databases">
        <title>A Genomic Blueprint of the Chicken Gut Microbiome.</title>
        <authorList>
            <person name="Gilroy R."/>
            <person name="Ravi A."/>
            <person name="Getino M."/>
            <person name="Pursley I."/>
            <person name="Horton D.L."/>
            <person name="Alikhan N.-F."/>
            <person name="Baker D."/>
            <person name="Gharbi K."/>
            <person name="Hall N."/>
            <person name="Watson M."/>
            <person name="Adriaenssens E.M."/>
            <person name="Foster-Nyarko E."/>
            <person name="Jarju S."/>
            <person name="Secka A."/>
            <person name="Antonio M."/>
            <person name="Oren A."/>
            <person name="Chaudhuri R."/>
            <person name="La Ragione R.M."/>
            <person name="Hildebrand F."/>
            <person name="Pallen M.J."/>
        </authorList>
    </citation>
    <scope>NUCLEOTIDE SEQUENCE [LARGE SCALE GENOMIC DNA]</scope>
    <source>
        <strain evidence="1 2">Sa2BVA9</strain>
    </source>
</reference>
<dbReference type="RefSeq" id="WP_191799236.1">
    <property type="nucleotide sequence ID" value="NZ_JACSQL010000002.1"/>
</dbReference>
<gene>
    <name evidence="1" type="ORF">H9647_08125</name>
</gene>
<dbReference type="SUPFAM" id="SSF81301">
    <property type="entry name" value="Nucleotidyltransferase"/>
    <property type="match status" value="1"/>
</dbReference>
<accession>A0ABR8SX16</accession>